<proteinExistence type="predicted"/>
<keyword evidence="2" id="KW-1185">Reference proteome</keyword>
<gene>
    <name evidence="1" type="ORF">ABN16_09615</name>
</gene>
<dbReference type="AlphaFoldDB" id="A0AAC8UWJ6"/>
<sequence>MRYQSARKFRGQVDFNNRCGRVQSEPEDARDVASCVDDVCRGSFPTYIVRRPERHAAFVAFRRAGSPLHRLEAFPTAGGIPGSRSAAISHQFIKVNKKCAQNDESF</sequence>
<evidence type="ECO:0000313" key="1">
    <source>
        <dbReference type="EMBL" id="AKP65237.1"/>
    </source>
</evidence>
<evidence type="ECO:0000313" key="2">
    <source>
        <dbReference type="Proteomes" id="UP000036000"/>
    </source>
</evidence>
<name>A0AAC8UWJ6_9LACO</name>
<organism evidence="1 2">
    <name type="scientific">Levilactobacillus koreensis</name>
    <dbReference type="NCBI Taxonomy" id="637971"/>
    <lineage>
        <taxon>Bacteria</taxon>
        <taxon>Bacillati</taxon>
        <taxon>Bacillota</taxon>
        <taxon>Bacilli</taxon>
        <taxon>Lactobacillales</taxon>
        <taxon>Lactobacillaceae</taxon>
        <taxon>Levilactobacillus</taxon>
    </lineage>
</organism>
<dbReference type="Proteomes" id="UP000036000">
    <property type="component" value="Chromosome"/>
</dbReference>
<reference evidence="1 2" key="1">
    <citation type="submission" date="2015-07" db="EMBL/GenBank/DDBJ databases">
        <title>Lactobacillus korensis/26-25/ whole genome sequencing.</title>
        <authorList>
            <person name="Kim M.K."/>
            <person name="Im W.-T."/>
            <person name="Srinivasan S."/>
            <person name="Lee J.-J."/>
        </authorList>
    </citation>
    <scope>NUCLEOTIDE SEQUENCE [LARGE SCALE GENOMIC DNA]</scope>
    <source>
        <strain evidence="1 2">26-25</strain>
    </source>
</reference>
<dbReference type="EMBL" id="CP012033">
    <property type="protein sequence ID" value="AKP65237.1"/>
    <property type="molecule type" value="Genomic_DNA"/>
</dbReference>
<dbReference type="KEGG" id="lko:ABN16_09615"/>
<protein>
    <submittedName>
        <fullName evidence="1">Uncharacterized protein</fullName>
    </submittedName>
</protein>
<accession>A0AAC8UWJ6</accession>